<organism evidence="1 2">
    <name type="scientific">Desulfosporosinus hippei DSM 8344</name>
    <dbReference type="NCBI Taxonomy" id="1121419"/>
    <lineage>
        <taxon>Bacteria</taxon>
        <taxon>Bacillati</taxon>
        <taxon>Bacillota</taxon>
        <taxon>Clostridia</taxon>
        <taxon>Eubacteriales</taxon>
        <taxon>Desulfitobacteriaceae</taxon>
        <taxon>Desulfosporosinus</taxon>
    </lineage>
</organism>
<sequence>MSKWKVISLVLIIGLAIGGIVPAATFWWSNKDQAHSVLNTFDSEQKLSSEPSERESYHFGVEQGVLSVIEGKPGENGNVVLSGLCVESWPEEIVEMAHKVEFYSLDEVQSFIDTATESLWLE</sequence>
<keyword evidence="2" id="KW-1185">Reference proteome</keyword>
<reference evidence="2" key="1">
    <citation type="submission" date="2016-10" db="EMBL/GenBank/DDBJ databases">
        <authorList>
            <person name="Varghese N."/>
            <person name="Submissions S."/>
        </authorList>
    </citation>
    <scope>NUCLEOTIDE SEQUENCE [LARGE SCALE GENOMIC DNA]</scope>
    <source>
        <strain evidence="2">DSM 8344</strain>
    </source>
</reference>
<name>A0A1G8GIJ9_9FIRM</name>
<dbReference type="RefSeq" id="WP_092334854.1">
    <property type="nucleotide sequence ID" value="NZ_FNCP01000022.1"/>
</dbReference>
<dbReference type="AlphaFoldDB" id="A0A1G8GIJ9"/>
<gene>
    <name evidence="1" type="ORF">SAMN05443529_12274</name>
</gene>
<dbReference type="Proteomes" id="UP000198656">
    <property type="component" value="Unassembled WGS sequence"/>
</dbReference>
<protein>
    <submittedName>
        <fullName evidence="1">Uncharacterized protein</fullName>
    </submittedName>
</protein>
<dbReference type="STRING" id="1121419.SAMN05443529_12274"/>
<dbReference type="EMBL" id="FNCP01000022">
    <property type="protein sequence ID" value="SDH94117.1"/>
    <property type="molecule type" value="Genomic_DNA"/>
</dbReference>
<evidence type="ECO:0000313" key="2">
    <source>
        <dbReference type="Proteomes" id="UP000198656"/>
    </source>
</evidence>
<accession>A0A1G8GIJ9</accession>
<evidence type="ECO:0000313" key="1">
    <source>
        <dbReference type="EMBL" id="SDH94117.1"/>
    </source>
</evidence>
<dbReference type="OrthoDB" id="1798915at2"/>
<proteinExistence type="predicted"/>